<evidence type="ECO:0000256" key="10">
    <source>
        <dbReference type="ARBA" id="ARBA00023004"/>
    </source>
</evidence>
<dbReference type="InterPro" id="IPR036396">
    <property type="entry name" value="Cyt_P450_sf"/>
</dbReference>
<protein>
    <recommendedName>
        <fullName evidence="16">Cytochrome P450</fullName>
    </recommendedName>
</protein>
<keyword evidence="8" id="KW-0492">Microsome</keyword>
<keyword evidence="15" id="KW-1185">Reference proteome</keyword>
<keyword evidence="7" id="KW-0256">Endoplasmic reticulum</keyword>
<evidence type="ECO:0000313" key="15">
    <source>
        <dbReference type="Proteomes" id="UP000801492"/>
    </source>
</evidence>
<evidence type="ECO:0000256" key="12">
    <source>
        <dbReference type="ARBA" id="ARBA00023136"/>
    </source>
</evidence>
<evidence type="ECO:0000313" key="14">
    <source>
        <dbReference type="EMBL" id="KAF2881403.1"/>
    </source>
</evidence>
<dbReference type="GO" id="GO:0005506">
    <property type="term" value="F:iron ion binding"/>
    <property type="evidence" value="ECO:0007669"/>
    <property type="project" value="InterPro"/>
</dbReference>
<keyword evidence="10 13" id="KW-0408">Iron</keyword>
<keyword evidence="6 13" id="KW-0479">Metal-binding</keyword>
<evidence type="ECO:0000256" key="1">
    <source>
        <dbReference type="ARBA" id="ARBA00001971"/>
    </source>
</evidence>
<dbReference type="Gene3D" id="1.10.630.10">
    <property type="entry name" value="Cytochrome P450"/>
    <property type="match status" value="1"/>
</dbReference>
<dbReference type="GO" id="GO:0016705">
    <property type="term" value="F:oxidoreductase activity, acting on paired donors, with incorporation or reduction of molecular oxygen"/>
    <property type="evidence" value="ECO:0007669"/>
    <property type="project" value="InterPro"/>
</dbReference>
<dbReference type="OrthoDB" id="2789670at2759"/>
<keyword evidence="11" id="KW-0503">Monooxygenase</keyword>
<dbReference type="PRINTS" id="PR00463">
    <property type="entry name" value="EP450I"/>
</dbReference>
<dbReference type="Pfam" id="PF00067">
    <property type="entry name" value="p450"/>
    <property type="match status" value="1"/>
</dbReference>
<dbReference type="SUPFAM" id="SSF48264">
    <property type="entry name" value="Cytochrome P450"/>
    <property type="match status" value="1"/>
</dbReference>
<dbReference type="GO" id="GO:0005789">
    <property type="term" value="C:endoplasmic reticulum membrane"/>
    <property type="evidence" value="ECO:0007669"/>
    <property type="project" value="UniProtKB-SubCell"/>
</dbReference>
<dbReference type="InterPro" id="IPR002401">
    <property type="entry name" value="Cyt_P450_E_grp-I"/>
</dbReference>
<evidence type="ECO:0000256" key="6">
    <source>
        <dbReference type="ARBA" id="ARBA00022723"/>
    </source>
</evidence>
<name>A0A8K0CB91_IGNLU</name>
<accession>A0A8K0CB91</accession>
<dbReference type="AlphaFoldDB" id="A0A8K0CB91"/>
<proteinExistence type="inferred from homology"/>
<dbReference type="PANTHER" id="PTHR24292:SF103">
    <property type="entry name" value="CYTOCHROME P450 6BS1"/>
    <property type="match status" value="1"/>
</dbReference>
<comment type="subcellular location">
    <subcellularLocation>
        <location evidence="3">Endoplasmic reticulum membrane</location>
        <topology evidence="3">Peripheral membrane protein</topology>
    </subcellularLocation>
    <subcellularLocation>
        <location evidence="2">Microsome membrane</location>
        <topology evidence="2">Peripheral membrane protein</topology>
    </subcellularLocation>
</comment>
<dbReference type="InterPro" id="IPR050476">
    <property type="entry name" value="Insect_CytP450_Detox"/>
</dbReference>
<comment type="cofactor">
    <cofactor evidence="1 13">
        <name>heme</name>
        <dbReference type="ChEBI" id="CHEBI:30413"/>
    </cofactor>
</comment>
<evidence type="ECO:0008006" key="16">
    <source>
        <dbReference type="Google" id="ProtNLM"/>
    </source>
</evidence>
<dbReference type="EMBL" id="VTPC01090743">
    <property type="protein sequence ID" value="KAF2881403.1"/>
    <property type="molecule type" value="Genomic_DNA"/>
</dbReference>
<evidence type="ECO:0000256" key="13">
    <source>
        <dbReference type="PIRSR" id="PIRSR602401-1"/>
    </source>
</evidence>
<dbReference type="GO" id="GO:0020037">
    <property type="term" value="F:heme binding"/>
    <property type="evidence" value="ECO:0007669"/>
    <property type="project" value="InterPro"/>
</dbReference>
<dbReference type="Proteomes" id="UP000801492">
    <property type="component" value="Unassembled WGS sequence"/>
</dbReference>
<dbReference type="CDD" id="cd11056">
    <property type="entry name" value="CYP6-like"/>
    <property type="match status" value="1"/>
</dbReference>
<dbReference type="PANTHER" id="PTHR24292">
    <property type="entry name" value="CYTOCHROME P450"/>
    <property type="match status" value="1"/>
</dbReference>
<dbReference type="PRINTS" id="PR00385">
    <property type="entry name" value="P450"/>
</dbReference>
<gene>
    <name evidence="14" type="ORF">ILUMI_24777</name>
</gene>
<dbReference type="InterPro" id="IPR001128">
    <property type="entry name" value="Cyt_P450"/>
</dbReference>
<organism evidence="14 15">
    <name type="scientific">Ignelater luminosus</name>
    <name type="common">Cucubano</name>
    <name type="synonym">Pyrophorus luminosus</name>
    <dbReference type="NCBI Taxonomy" id="2038154"/>
    <lineage>
        <taxon>Eukaryota</taxon>
        <taxon>Metazoa</taxon>
        <taxon>Ecdysozoa</taxon>
        <taxon>Arthropoda</taxon>
        <taxon>Hexapoda</taxon>
        <taxon>Insecta</taxon>
        <taxon>Pterygota</taxon>
        <taxon>Neoptera</taxon>
        <taxon>Endopterygota</taxon>
        <taxon>Coleoptera</taxon>
        <taxon>Polyphaga</taxon>
        <taxon>Elateriformia</taxon>
        <taxon>Elateroidea</taxon>
        <taxon>Elateridae</taxon>
        <taxon>Agrypninae</taxon>
        <taxon>Pyrophorini</taxon>
        <taxon>Ignelater</taxon>
    </lineage>
</organism>
<comment type="caution">
    <text evidence="14">The sequence shown here is derived from an EMBL/GenBank/DDBJ whole genome shotgun (WGS) entry which is preliminary data.</text>
</comment>
<comment type="similarity">
    <text evidence="4">Belongs to the cytochrome P450 family.</text>
</comment>
<dbReference type="FunFam" id="1.10.630.10:FF:000042">
    <property type="entry name" value="Cytochrome P450"/>
    <property type="match status" value="1"/>
</dbReference>
<evidence type="ECO:0000256" key="8">
    <source>
        <dbReference type="ARBA" id="ARBA00022848"/>
    </source>
</evidence>
<evidence type="ECO:0000256" key="11">
    <source>
        <dbReference type="ARBA" id="ARBA00023033"/>
    </source>
</evidence>
<feature type="binding site" description="axial binding residue" evidence="13">
    <location>
        <position position="837"/>
    </location>
    <ligand>
        <name>heme</name>
        <dbReference type="ChEBI" id="CHEBI:30413"/>
    </ligand>
    <ligandPart>
        <name>Fe</name>
        <dbReference type="ChEBI" id="CHEBI:18248"/>
    </ligandPart>
</feature>
<evidence type="ECO:0000256" key="9">
    <source>
        <dbReference type="ARBA" id="ARBA00023002"/>
    </source>
</evidence>
<evidence type="ECO:0000256" key="5">
    <source>
        <dbReference type="ARBA" id="ARBA00022617"/>
    </source>
</evidence>
<dbReference type="GO" id="GO:0004497">
    <property type="term" value="F:monooxygenase activity"/>
    <property type="evidence" value="ECO:0007669"/>
    <property type="project" value="UniProtKB-KW"/>
</dbReference>
<keyword evidence="9" id="KW-0560">Oxidoreductase</keyword>
<keyword evidence="12" id="KW-0472">Membrane</keyword>
<evidence type="ECO:0000256" key="3">
    <source>
        <dbReference type="ARBA" id="ARBA00004406"/>
    </source>
</evidence>
<sequence length="876" mass="100658">MIANLIHKEAYTYLGIKQSNRLKAKDVKGQLRQDYYTQTSLLLKTYLTAKNLTKAINTYAIPVLTYSFSIIPWSDTELDTLNRITRTLTTKYNKHHPKSAIERINIPRAHGGREFIDIKEACKKQTSNLKTYFHGRTDDPLHIAINAIDKSYTLLQLAIRSEISSRNKYGSDKNAFNSEIKSTATKTLHKRRRNGTMPCRFEPVYKPPHFAKKKNLLSVRSIAARFKLDMTQAANIFKNTQEIFKLFAEVGNSQQKEKFIKTEENSPVIFDYELECLNSENNPETSNFENNADLPTEDDNIEINDNPTTSNTQSEFTNETGRYVCNQDMLKFLTLTQVNFLQNEVSRKFIGNESVPQNLLELSTPCAFFSDKMGLLFENVFVNCLALFTTLMCLIMVYFKYSFTYWARKGVPYIPPSFPFGNMGSVILRRQNMGDKIKEIYDVMKPRGCKYVGLYFFSRRVILATDPELVKNILTRDFRYFHDRGIYYDEVNDPLSAHLFSLSGLKWKNLRAKFTPTFTSGKLKYMFQTLSDCGNQMIAILCGMSDRGEEVEMKDIMARFTTDVIGSCAFGLDCNSMRNPNTEFREMGKRAFTQTVGDVIKVTIIRSSPWLAKLFGLGIFSPSVTEFFKTVVKETIEYRENNNVTRKDFLQLLIQLKRNGQVDEDVPVKKELSKPPPEGVTLTLNEAAAQAFIFFLAGFETTATTMSFALFEMSINSNIQERARSEVKKIIDKYEDKLTYEAIMEMYYLDMVVAETLRKYPPAPVYLRKCTKDYCIPDTDVVIEKGLSVLIPALALQRDSKYFSDPEQFDPERFNEQNKSKIQDYTYIPFGEGPRICIEETDKDIDHVTGFTLNDATCIWRSLRSADHSTVKPSSK</sequence>
<keyword evidence="5 13" id="KW-0349">Heme</keyword>
<evidence type="ECO:0000256" key="7">
    <source>
        <dbReference type="ARBA" id="ARBA00022824"/>
    </source>
</evidence>
<reference evidence="14" key="1">
    <citation type="submission" date="2019-08" db="EMBL/GenBank/DDBJ databases">
        <title>The genome of the North American firefly Photinus pyralis.</title>
        <authorList>
            <consortium name="Photinus pyralis genome working group"/>
            <person name="Fallon T.R."/>
            <person name="Sander Lower S.E."/>
            <person name="Weng J.-K."/>
        </authorList>
    </citation>
    <scope>NUCLEOTIDE SEQUENCE</scope>
    <source>
        <strain evidence="14">TRF0915ILg1</strain>
        <tissue evidence="14">Whole body</tissue>
    </source>
</reference>
<evidence type="ECO:0000256" key="2">
    <source>
        <dbReference type="ARBA" id="ARBA00004174"/>
    </source>
</evidence>
<evidence type="ECO:0000256" key="4">
    <source>
        <dbReference type="ARBA" id="ARBA00010617"/>
    </source>
</evidence>